<accession>A0A222ZK72</accession>
<protein>
    <submittedName>
        <fullName evidence="1">Uncharacterized protein</fullName>
    </submittedName>
</protein>
<proteinExistence type="predicted"/>
<dbReference type="EMBL" id="MF324908">
    <property type="protein sequence ID" value="ASR85107.1"/>
    <property type="molecule type" value="Genomic_DNA"/>
</dbReference>
<dbReference type="KEGG" id="vg:60322707"/>
<dbReference type="RefSeq" id="YP_009951277.1">
    <property type="nucleotide sequence ID" value="NC_051599.1"/>
</dbReference>
<name>A0A222ZK72_9CAUD</name>
<evidence type="ECO:0000313" key="2">
    <source>
        <dbReference type="Proteomes" id="UP000224528"/>
    </source>
</evidence>
<dbReference type="GeneID" id="60322707"/>
<sequence>MQTKTETANWIWCGACYSYHDRAGHIELGVIAKTGTKGQAVKLVPGIYGESDRHWSRELRGTIVTADESHALVRWTNDPRDDLRGEWYPRSELYPI</sequence>
<reference evidence="1 2" key="1">
    <citation type="submission" date="2017-06" db="EMBL/GenBank/DDBJ databases">
        <authorList>
            <person name="Barekzi N."/>
            <person name="Denby H.W."/>
            <person name="Murphy J.L."/>
            <person name="Richards S."/>
            <person name="Womack F.R."/>
            <person name="Stoner T.H."/>
            <person name="Garlena R.A."/>
            <person name="Russell D.A."/>
            <person name="Pope W.H."/>
            <person name="Jacobs-Sera D."/>
            <person name="Hatfull G.F."/>
        </authorList>
    </citation>
    <scope>NUCLEOTIDE SEQUENCE [LARGE SCALE GENOMIC DNA]</scope>
</reference>
<organism evidence="1 2">
    <name type="scientific">Mycobacterium phage Unicorn</name>
    <dbReference type="NCBI Taxonomy" id="2015825"/>
    <lineage>
        <taxon>Viruses</taxon>
        <taxon>Duplodnaviria</taxon>
        <taxon>Heunggongvirae</taxon>
        <taxon>Uroviricota</taxon>
        <taxon>Caudoviricetes</taxon>
        <taxon>Weiservirinae</taxon>
        <taxon>Unicornvirus</taxon>
        <taxon>Unicornvirus unicorn</taxon>
    </lineage>
</organism>
<gene>
    <name evidence="1" type="primary">99</name>
    <name evidence="1" type="ORF">SEA_UNICORN_99</name>
</gene>
<dbReference type="Proteomes" id="UP000224528">
    <property type="component" value="Segment"/>
</dbReference>
<evidence type="ECO:0000313" key="1">
    <source>
        <dbReference type="EMBL" id="ASR85107.1"/>
    </source>
</evidence>
<keyword evidence="2" id="KW-1185">Reference proteome</keyword>